<organism evidence="1 2">
    <name type="scientific">Aspergillus japonicus CBS 114.51</name>
    <dbReference type="NCBI Taxonomy" id="1448312"/>
    <lineage>
        <taxon>Eukaryota</taxon>
        <taxon>Fungi</taxon>
        <taxon>Dikarya</taxon>
        <taxon>Ascomycota</taxon>
        <taxon>Pezizomycotina</taxon>
        <taxon>Eurotiomycetes</taxon>
        <taxon>Eurotiomycetidae</taxon>
        <taxon>Eurotiales</taxon>
        <taxon>Aspergillaceae</taxon>
        <taxon>Aspergillus</taxon>
        <taxon>Aspergillus subgen. Circumdati</taxon>
    </lineage>
</organism>
<dbReference type="RefSeq" id="XP_025525402.1">
    <property type="nucleotide sequence ID" value="XM_025674591.1"/>
</dbReference>
<sequence>MASKCWFVLQQTHYPPPDTSRTGKPRGPICLGHLIPSLKRLDEVINRHGPLDLPLDMPIYTTKATDLTWAMDKSEGIDVSASVGVPIAAAAGLTAQLGAGVAFKRTVKKYWEFESLDTLITQPTREYVEESVEDDEVRQYLESRLLSSSSVFMITGIMIARGARVTASNDGKRALHAEPGVSGIAGLAEAGFDGSLATETHLSNTAQQATDFVWAVRLAKISKGVVDRRWSHRTFSRGATFGVEQDKDVKRQLVDALKEEGVHGLNVQHVDEGDEVFIVNMSSG</sequence>
<dbReference type="Proteomes" id="UP000249497">
    <property type="component" value="Unassembled WGS sequence"/>
</dbReference>
<accession>A0A8T8WUI8</accession>
<gene>
    <name evidence="1" type="ORF">BO86DRAFT_411496</name>
</gene>
<dbReference type="OrthoDB" id="4500473at2759"/>
<evidence type="ECO:0000313" key="1">
    <source>
        <dbReference type="EMBL" id="RAH79508.1"/>
    </source>
</evidence>
<dbReference type="AlphaFoldDB" id="A0A8T8WUI8"/>
<dbReference type="GeneID" id="37178283"/>
<evidence type="ECO:0000313" key="2">
    <source>
        <dbReference type="Proteomes" id="UP000249497"/>
    </source>
</evidence>
<protein>
    <submittedName>
        <fullName evidence="1">Uncharacterized protein</fullName>
    </submittedName>
</protein>
<keyword evidence="2" id="KW-1185">Reference proteome</keyword>
<proteinExistence type="predicted"/>
<dbReference type="EMBL" id="KZ824813">
    <property type="protein sequence ID" value="RAH79508.1"/>
    <property type="molecule type" value="Genomic_DNA"/>
</dbReference>
<name>A0A8T8WUI8_ASPJA</name>
<reference evidence="1 2" key="1">
    <citation type="submission" date="2018-02" db="EMBL/GenBank/DDBJ databases">
        <title>The genomes of Aspergillus section Nigri reveals drivers in fungal speciation.</title>
        <authorList>
            <consortium name="DOE Joint Genome Institute"/>
            <person name="Vesth T.C."/>
            <person name="Nybo J."/>
            <person name="Theobald S."/>
            <person name="Brandl J."/>
            <person name="Frisvad J.C."/>
            <person name="Nielsen K.F."/>
            <person name="Lyhne E.K."/>
            <person name="Kogle M.E."/>
            <person name="Kuo A."/>
            <person name="Riley R."/>
            <person name="Clum A."/>
            <person name="Nolan M."/>
            <person name="Lipzen A."/>
            <person name="Salamov A."/>
            <person name="Henrissat B."/>
            <person name="Wiebenga A."/>
            <person name="De vries R.P."/>
            <person name="Grigoriev I.V."/>
            <person name="Mortensen U.H."/>
            <person name="Andersen M.R."/>
            <person name="Baker S.E."/>
        </authorList>
    </citation>
    <scope>NUCLEOTIDE SEQUENCE [LARGE SCALE GENOMIC DNA]</scope>
    <source>
        <strain evidence="1 2">CBS 114.51</strain>
    </source>
</reference>